<keyword evidence="15 18" id="KW-0472">Membrane</keyword>
<feature type="domain" description="Response regulatory" evidence="20">
    <location>
        <begin position="832"/>
        <end position="951"/>
    </location>
</feature>
<keyword evidence="11" id="KW-0418">Kinase</keyword>
<evidence type="ECO:0000256" key="13">
    <source>
        <dbReference type="ARBA" id="ARBA00022989"/>
    </source>
</evidence>
<feature type="domain" description="Histidine kinase" evidence="19">
    <location>
        <begin position="588"/>
        <end position="810"/>
    </location>
</feature>
<dbReference type="Pfam" id="PF02518">
    <property type="entry name" value="HATPase_c"/>
    <property type="match status" value="1"/>
</dbReference>
<keyword evidence="23" id="KW-1185">Reference proteome</keyword>
<sequence length="1078" mass="118856">MRQGGWIVGLWLSLTTLCAASETPQVLEVLTRTGVENVQLRLDAQDRQWLRQHPLLRMGISGPDYPPFELTRNQHELEGLTADYADLLAQLLGVRIEVRRFADRDAVMAALKRGELDLLGTSNSFEVADPAFVLSRPYAEDQPMLITRLDEQMPTDLAGKRLAMVEDYLPLATVQSFYPQARVQRYPSAMDALGAVAFGADDVYLGDFISANYLINTNYRNDLQLAGPSGLDANTFGFAMLRSDARLKRIVDQALAAIPMERRQRIEQRWSAGLAEMAEQSRVQLSASEQAWLDQHPVVRVGAIEDFAPLTFFDAAGRLSGLSAQLLSLISQRTGLNFQIVRGTSLDRQIEQLKAGELDLLPVVTPSSEREAELQFTRAYLNNPFVLVAASSTQVPLNLDDLAGKRLAIYRGHPLRSYLSARAPQLRLVETASPAEGMAMIAKGQVDITVSSLVVARFLIARHYRDRLRISGTVGDQPARIAMATAPQMTALHSIMNKALLSIAPQQMDELVERWSHDVVVDDSYWLRHRHEILLGFAVAALLLALALGWIVWQRRQLRRRQQWLQQLQDAKDAADDANRAKTTFLATMSHEIRTPMNALIGMLELALKRAEEGVTDRLAIQVASNAGQQLLALIGDILDIARIETGHLSLAPERANLRELVVSVSRVFEGLARQKHLLWQLQLDTGSDVDVLIDPTRFKQVLSNLLNNAIKFTAEGEVSLRLVISAATADTLSVKVLIEDSGVGISTEDRRRLFSPFVQASNHSQAARSGSGLGLVISRSLCEMMGGTLQLDSVPGEGTQVEVSLDLPLLATLAQVSSAPVAHIAVAHSLDVLVVDDHPVNRLLLCWQLSELGHRTVDTDNGDDALQRWRTQAFDVVITDCNMPRRNGYQLARAIREEEMSAERTPCLLLGFTANAQAEERARCLAAGMDECLFKPIRLDDLAQALAAASHCEMPANYLATTALVEIDLSTLEQMAGNDRDLIKRLREEVLNSLCVDRQRLVVLQHDRDRAGLRELAHHIKGGAQMVGAARVVAACVDLERACADEQTPLSRVADALREAMDGLAQRLQPDSGAAIS</sequence>
<evidence type="ECO:0000256" key="18">
    <source>
        <dbReference type="SAM" id="Phobius"/>
    </source>
</evidence>
<keyword evidence="8 18" id="KW-0812">Transmembrane</keyword>
<keyword evidence="5" id="KW-0997">Cell inner membrane</keyword>
<dbReference type="InterPro" id="IPR049871">
    <property type="entry name" value="BvgS-like_periplasmic2"/>
</dbReference>
<dbReference type="PANTHER" id="PTHR43047">
    <property type="entry name" value="TWO-COMPONENT HISTIDINE PROTEIN KINASE"/>
    <property type="match status" value="1"/>
</dbReference>
<feature type="modified residue" description="4-aspartylphosphate" evidence="17">
    <location>
        <position position="881"/>
    </location>
</feature>
<dbReference type="SUPFAM" id="SSF53850">
    <property type="entry name" value="Periplasmic binding protein-like II"/>
    <property type="match status" value="2"/>
</dbReference>
<evidence type="ECO:0000256" key="6">
    <source>
        <dbReference type="ARBA" id="ARBA00022553"/>
    </source>
</evidence>
<keyword evidence="12" id="KW-0067">ATP-binding</keyword>
<keyword evidence="9" id="KW-0732">Signal</keyword>
<evidence type="ECO:0000313" key="23">
    <source>
        <dbReference type="Proteomes" id="UP001605918"/>
    </source>
</evidence>
<dbReference type="InterPro" id="IPR001638">
    <property type="entry name" value="Solute-binding_3/MltF_N"/>
</dbReference>
<keyword evidence="6 17" id="KW-0597">Phosphoprotein</keyword>
<dbReference type="SUPFAM" id="SSF55874">
    <property type="entry name" value="ATPase domain of HSP90 chaperone/DNA topoisomerase II/histidine kinase"/>
    <property type="match status" value="1"/>
</dbReference>
<evidence type="ECO:0000256" key="8">
    <source>
        <dbReference type="ARBA" id="ARBA00022692"/>
    </source>
</evidence>
<name>A0ABW7DI50_9PSED</name>
<evidence type="ECO:0000256" key="1">
    <source>
        <dbReference type="ARBA" id="ARBA00000085"/>
    </source>
</evidence>
<dbReference type="InterPro" id="IPR008207">
    <property type="entry name" value="Sig_transdc_His_kin_Hpt_dom"/>
</dbReference>
<dbReference type="CDD" id="cd13707">
    <property type="entry name" value="PBP2_BvgS_D2"/>
    <property type="match status" value="1"/>
</dbReference>
<dbReference type="Gene3D" id="3.40.50.2300">
    <property type="match status" value="1"/>
</dbReference>
<evidence type="ECO:0000256" key="2">
    <source>
        <dbReference type="ARBA" id="ARBA00004429"/>
    </source>
</evidence>
<keyword evidence="13 18" id="KW-1133">Transmembrane helix</keyword>
<dbReference type="SMART" id="SM00387">
    <property type="entry name" value="HATPase_c"/>
    <property type="match status" value="1"/>
</dbReference>
<dbReference type="CDD" id="cd00088">
    <property type="entry name" value="HPT"/>
    <property type="match status" value="1"/>
</dbReference>
<evidence type="ECO:0000256" key="10">
    <source>
        <dbReference type="ARBA" id="ARBA00022741"/>
    </source>
</evidence>
<evidence type="ECO:0000256" key="15">
    <source>
        <dbReference type="ARBA" id="ARBA00023136"/>
    </source>
</evidence>
<dbReference type="InterPro" id="IPR001789">
    <property type="entry name" value="Sig_transdc_resp-reg_receiver"/>
</dbReference>
<feature type="modified residue" description="Phosphohistidine" evidence="16">
    <location>
        <position position="1019"/>
    </location>
</feature>
<accession>A0ABW7DI50</accession>
<dbReference type="PRINTS" id="PR00344">
    <property type="entry name" value="BCTRLSENSOR"/>
</dbReference>
<dbReference type="EC" id="2.7.13.3" evidence="3"/>
<protein>
    <recommendedName>
        <fullName evidence="3">histidine kinase</fullName>
        <ecNumber evidence="3">2.7.13.3</ecNumber>
    </recommendedName>
</protein>
<keyword evidence="4" id="KW-1003">Cell membrane</keyword>
<reference evidence="22 23" key="1">
    <citation type="submission" date="2024-10" db="EMBL/GenBank/DDBJ databases">
        <title>Whole genome of Pseudomonas sp Strain RB5.</title>
        <authorList>
            <person name="Selami N."/>
        </authorList>
    </citation>
    <scope>NUCLEOTIDE SEQUENCE [LARGE SCALE GENOMIC DNA]</scope>
    <source>
        <strain evidence="22 23">RB5</strain>
    </source>
</reference>
<dbReference type="RefSeq" id="WP_394507674.1">
    <property type="nucleotide sequence ID" value="NZ_JBIEIL010000010.1"/>
</dbReference>
<dbReference type="CDD" id="cd17546">
    <property type="entry name" value="REC_hyHK_CKI1_RcsC-like"/>
    <property type="match status" value="1"/>
</dbReference>
<evidence type="ECO:0000259" key="20">
    <source>
        <dbReference type="PROSITE" id="PS50110"/>
    </source>
</evidence>
<feature type="transmembrane region" description="Helical" evidence="18">
    <location>
        <begin position="533"/>
        <end position="553"/>
    </location>
</feature>
<dbReference type="SUPFAM" id="SSF47226">
    <property type="entry name" value="Histidine-containing phosphotransfer domain, HPT domain"/>
    <property type="match status" value="1"/>
</dbReference>
<proteinExistence type="predicted"/>
<evidence type="ECO:0000256" key="17">
    <source>
        <dbReference type="PROSITE-ProRule" id="PRU00169"/>
    </source>
</evidence>
<keyword evidence="10" id="KW-0547">Nucleotide-binding</keyword>
<comment type="catalytic activity">
    <reaction evidence="1">
        <text>ATP + protein L-histidine = ADP + protein N-phospho-L-histidine.</text>
        <dbReference type="EC" id="2.7.13.3"/>
    </reaction>
</comment>
<evidence type="ECO:0000256" key="5">
    <source>
        <dbReference type="ARBA" id="ARBA00022519"/>
    </source>
</evidence>
<evidence type="ECO:0000256" key="14">
    <source>
        <dbReference type="ARBA" id="ARBA00023012"/>
    </source>
</evidence>
<dbReference type="Gene3D" id="1.10.287.130">
    <property type="match status" value="1"/>
</dbReference>
<dbReference type="Pfam" id="PF00512">
    <property type="entry name" value="HisKA"/>
    <property type="match status" value="1"/>
</dbReference>
<dbReference type="Pfam" id="PF00497">
    <property type="entry name" value="SBP_bac_3"/>
    <property type="match status" value="2"/>
</dbReference>
<dbReference type="SUPFAM" id="SSF47384">
    <property type="entry name" value="Homodimeric domain of signal transducing histidine kinase"/>
    <property type="match status" value="1"/>
</dbReference>
<dbReference type="CDD" id="cd16922">
    <property type="entry name" value="HATPase_EvgS-ArcB-TorS-like"/>
    <property type="match status" value="1"/>
</dbReference>
<evidence type="ECO:0000256" key="12">
    <source>
        <dbReference type="ARBA" id="ARBA00022840"/>
    </source>
</evidence>
<dbReference type="PROSITE" id="PS50894">
    <property type="entry name" value="HPT"/>
    <property type="match status" value="1"/>
</dbReference>
<evidence type="ECO:0000256" key="7">
    <source>
        <dbReference type="ARBA" id="ARBA00022679"/>
    </source>
</evidence>
<keyword evidence="7" id="KW-0808">Transferase</keyword>
<dbReference type="PROSITE" id="PS50110">
    <property type="entry name" value="RESPONSE_REGULATORY"/>
    <property type="match status" value="1"/>
</dbReference>
<dbReference type="PROSITE" id="PS50109">
    <property type="entry name" value="HIS_KIN"/>
    <property type="match status" value="1"/>
</dbReference>
<dbReference type="Proteomes" id="UP001605918">
    <property type="component" value="Unassembled WGS sequence"/>
</dbReference>
<dbReference type="Pfam" id="PF01627">
    <property type="entry name" value="Hpt"/>
    <property type="match status" value="1"/>
</dbReference>
<dbReference type="InterPro" id="IPR036097">
    <property type="entry name" value="HisK_dim/P_sf"/>
</dbReference>
<dbReference type="InterPro" id="IPR005467">
    <property type="entry name" value="His_kinase_dom"/>
</dbReference>
<dbReference type="InterPro" id="IPR003661">
    <property type="entry name" value="HisK_dim/P_dom"/>
</dbReference>
<evidence type="ECO:0000256" key="16">
    <source>
        <dbReference type="PROSITE-ProRule" id="PRU00110"/>
    </source>
</evidence>
<dbReference type="CDD" id="cd00082">
    <property type="entry name" value="HisKA"/>
    <property type="match status" value="1"/>
</dbReference>
<evidence type="ECO:0000259" key="19">
    <source>
        <dbReference type="PROSITE" id="PS50109"/>
    </source>
</evidence>
<gene>
    <name evidence="22" type="ORF">ACGSLL_20095</name>
</gene>
<dbReference type="PANTHER" id="PTHR43047:SF72">
    <property type="entry name" value="OSMOSENSING HISTIDINE PROTEIN KINASE SLN1"/>
    <property type="match status" value="1"/>
</dbReference>
<dbReference type="InterPro" id="IPR003594">
    <property type="entry name" value="HATPase_dom"/>
</dbReference>
<evidence type="ECO:0000256" key="9">
    <source>
        <dbReference type="ARBA" id="ARBA00022729"/>
    </source>
</evidence>
<dbReference type="InterPro" id="IPR036890">
    <property type="entry name" value="HATPase_C_sf"/>
</dbReference>
<dbReference type="Gene3D" id="3.30.565.10">
    <property type="entry name" value="Histidine kinase-like ATPase, C-terminal domain"/>
    <property type="match status" value="1"/>
</dbReference>
<dbReference type="SMART" id="SM00448">
    <property type="entry name" value="REC"/>
    <property type="match status" value="1"/>
</dbReference>
<evidence type="ECO:0000313" key="22">
    <source>
        <dbReference type="EMBL" id="MFG6206668.1"/>
    </source>
</evidence>
<comment type="caution">
    <text evidence="22">The sequence shown here is derived from an EMBL/GenBank/DDBJ whole genome shotgun (WGS) entry which is preliminary data.</text>
</comment>
<evidence type="ECO:0000256" key="11">
    <source>
        <dbReference type="ARBA" id="ARBA00022777"/>
    </source>
</evidence>
<dbReference type="InterPro" id="IPR036641">
    <property type="entry name" value="HPT_dom_sf"/>
</dbReference>
<comment type="subcellular location">
    <subcellularLocation>
        <location evidence="2">Cell inner membrane</location>
        <topology evidence="2">Multi-pass membrane protein</topology>
    </subcellularLocation>
</comment>
<dbReference type="Pfam" id="PF00072">
    <property type="entry name" value="Response_reg"/>
    <property type="match status" value="1"/>
</dbReference>
<dbReference type="InterPro" id="IPR011006">
    <property type="entry name" value="CheY-like_superfamily"/>
</dbReference>
<dbReference type="SUPFAM" id="SSF52172">
    <property type="entry name" value="CheY-like"/>
    <property type="match status" value="1"/>
</dbReference>
<dbReference type="SMART" id="SM00388">
    <property type="entry name" value="HisKA"/>
    <property type="match status" value="1"/>
</dbReference>
<organism evidence="22 23">
    <name type="scientific">Pseudomonas retamae</name>
    <dbReference type="NCBI Taxonomy" id="702110"/>
    <lineage>
        <taxon>Bacteria</taxon>
        <taxon>Pseudomonadati</taxon>
        <taxon>Pseudomonadota</taxon>
        <taxon>Gammaproteobacteria</taxon>
        <taxon>Pseudomonadales</taxon>
        <taxon>Pseudomonadaceae</taxon>
        <taxon>Pseudomonas</taxon>
    </lineage>
</organism>
<evidence type="ECO:0000256" key="4">
    <source>
        <dbReference type="ARBA" id="ARBA00022475"/>
    </source>
</evidence>
<dbReference type="EMBL" id="JBIEIL010000010">
    <property type="protein sequence ID" value="MFG6206668.1"/>
    <property type="molecule type" value="Genomic_DNA"/>
</dbReference>
<dbReference type="InterPro" id="IPR004358">
    <property type="entry name" value="Sig_transdc_His_kin-like_C"/>
</dbReference>
<feature type="domain" description="HPt" evidence="21">
    <location>
        <begin position="980"/>
        <end position="1072"/>
    </location>
</feature>
<keyword evidence="14" id="KW-0902">Two-component regulatory system</keyword>
<dbReference type="InterPro" id="IPR049870">
    <property type="entry name" value="BvgS-like_periplasmic1"/>
</dbReference>
<dbReference type="Gene3D" id="1.20.120.160">
    <property type="entry name" value="HPT domain"/>
    <property type="match status" value="1"/>
</dbReference>
<dbReference type="Gene3D" id="3.40.190.10">
    <property type="entry name" value="Periplasmic binding protein-like II"/>
    <property type="match status" value="4"/>
</dbReference>
<dbReference type="SMART" id="SM00062">
    <property type="entry name" value="PBPb"/>
    <property type="match status" value="2"/>
</dbReference>
<evidence type="ECO:0000259" key="21">
    <source>
        <dbReference type="PROSITE" id="PS50894"/>
    </source>
</evidence>
<dbReference type="CDD" id="cd13705">
    <property type="entry name" value="PBP2_BvgS_D1"/>
    <property type="match status" value="1"/>
</dbReference>
<evidence type="ECO:0000256" key="3">
    <source>
        <dbReference type="ARBA" id="ARBA00012438"/>
    </source>
</evidence>